<evidence type="ECO:0000256" key="7">
    <source>
        <dbReference type="SAM" id="MobiDB-lite"/>
    </source>
</evidence>
<feature type="compositionally biased region" description="Basic and acidic residues" evidence="7">
    <location>
        <begin position="11"/>
        <end position="41"/>
    </location>
</feature>
<feature type="region of interest" description="Disordered" evidence="7">
    <location>
        <begin position="528"/>
        <end position="563"/>
    </location>
</feature>
<accession>A0AAN6NYE2</accession>
<protein>
    <recommendedName>
        <fullName evidence="2">Nucleolar protein 9</fullName>
    </recommendedName>
    <alternativeName>
        <fullName evidence="5 6">Pumilio domain-containing protein NOP9</fullName>
    </alternativeName>
</protein>
<dbReference type="GO" id="GO:0000472">
    <property type="term" value="P:endonucleolytic cleavage to generate mature 5'-end of SSU-rRNA from (SSU-rRNA, 5.8S rRNA, LSU-rRNA)"/>
    <property type="evidence" value="ECO:0007669"/>
    <property type="project" value="TreeGrafter"/>
</dbReference>
<evidence type="ECO:0000256" key="2">
    <source>
        <dbReference type="ARBA" id="ARBA00016427"/>
    </source>
</evidence>
<dbReference type="InterPro" id="IPR001313">
    <property type="entry name" value="Pumilio_RNA-bd_rpt"/>
</dbReference>
<feature type="compositionally biased region" description="Basic residues" evidence="7">
    <location>
        <begin position="1"/>
        <end position="10"/>
    </location>
</feature>
<feature type="compositionally biased region" description="Basic and acidic residues" evidence="7">
    <location>
        <begin position="739"/>
        <end position="753"/>
    </location>
</feature>
<name>A0AAN6NYE2_9PEZI</name>
<evidence type="ECO:0000313" key="8">
    <source>
        <dbReference type="EMBL" id="KAK3953264.1"/>
    </source>
</evidence>
<dbReference type="Proteomes" id="UP001303222">
    <property type="component" value="Unassembled WGS sequence"/>
</dbReference>
<sequence length="781" mass="88424">MGKNRKSKRQLVRDEKRAKKRGLEIEHEEARDVKKQRREEEAAQQEAFTPADAEYVPPPLDGTYDENAFPGGPEGRRGPNTNFEREFFGMLAEQEQEYFRHADELLELNDFPSTEERDIFLQNVYKEMRGKELKLASSQSCSRLMERLILLSNTRQKKSLFDAFGGHFISLVTHRFASHCCEKLFLQSAPVVTQELSGEYEQEPLPEGEEETEAMKSSMEDLFLLTLDELEEHLGYLLTDRFGSHAIRALLVILSGRPLDQAGTKSMLQSRKKEYITVEGAAANQSELSSQIRAVPSSFTMAIKKIIDDSTMTMDATALRVLARHPTGNPTLQLLLELELTMFVKGKEKKEKKQKKDDDKAEEKKEETQSEVTLLGMLVPDAPAAFADNTTQAAEFVNSMIYDPIGSRLLETLITHCPGKIFKGLQQHIFGPRIQSLLRNDIACYPAIKVLNRLSREDLADAVEKSIPEMASFVDKGRFNVIRTLFERCHIRNGTDEINALLKALTSAYGNDWKKLVPKLCMLDEEVEEEEQIPEVEMTGEGGEGKEERKEEKKEKQQPKFQTQEAKNKAFMLNHGCQLVAALLNIPGQPSKAIQASLAALKPAQVMKMATTSHNTSSILIKALQTPATNPTFHKVLVSSLLPHVYELATSQQGSAVLNEIISLPSKPAEPNAPAVPFHMKENIISQLANHESDLRETWLGRNVWRTWKGDMWSHRRHDWVRWAKETDPETARVAAVPRKREEKEKEEAEKKPKGYLGKNFDPKKAKGFAAKKFEKKEVEA</sequence>
<reference evidence="8" key="1">
    <citation type="journal article" date="2023" name="Mol. Phylogenet. Evol.">
        <title>Genome-scale phylogeny and comparative genomics of the fungal order Sordariales.</title>
        <authorList>
            <person name="Hensen N."/>
            <person name="Bonometti L."/>
            <person name="Westerberg I."/>
            <person name="Brannstrom I.O."/>
            <person name="Guillou S."/>
            <person name="Cros-Aarteil S."/>
            <person name="Calhoun S."/>
            <person name="Haridas S."/>
            <person name="Kuo A."/>
            <person name="Mondo S."/>
            <person name="Pangilinan J."/>
            <person name="Riley R."/>
            <person name="LaButti K."/>
            <person name="Andreopoulos B."/>
            <person name="Lipzen A."/>
            <person name="Chen C."/>
            <person name="Yan M."/>
            <person name="Daum C."/>
            <person name="Ng V."/>
            <person name="Clum A."/>
            <person name="Steindorff A."/>
            <person name="Ohm R.A."/>
            <person name="Martin F."/>
            <person name="Silar P."/>
            <person name="Natvig D.O."/>
            <person name="Lalanne C."/>
            <person name="Gautier V."/>
            <person name="Ament-Velasquez S.L."/>
            <person name="Kruys A."/>
            <person name="Hutchinson M.I."/>
            <person name="Powell A.J."/>
            <person name="Barry K."/>
            <person name="Miller A.N."/>
            <person name="Grigoriev I.V."/>
            <person name="Debuchy R."/>
            <person name="Gladieux P."/>
            <person name="Hiltunen Thoren M."/>
            <person name="Johannesson H."/>
        </authorList>
    </citation>
    <scope>NUCLEOTIDE SEQUENCE</scope>
    <source>
        <strain evidence="8">CBS 626.80</strain>
    </source>
</reference>
<evidence type="ECO:0000256" key="6">
    <source>
        <dbReference type="ARBA" id="ARBA00031929"/>
    </source>
</evidence>
<dbReference type="GO" id="GO:0000056">
    <property type="term" value="P:ribosomal small subunit export from nucleus"/>
    <property type="evidence" value="ECO:0007669"/>
    <property type="project" value="TreeGrafter"/>
</dbReference>
<keyword evidence="9" id="KW-1185">Reference proteome</keyword>
<evidence type="ECO:0000256" key="4">
    <source>
        <dbReference type="ARBA" id="ARBA00024893"/>
    </source>
</evidence>
<dbReference type="InterPro" id="IPR040000">
    <property type="entry name" value="NOP9"/>
</dbReference>
<feature type="region of interest" description="Disordered" evidence="7">
    <location>
        <begin position="1"/>
        <end position="81"/>
    </location>
</feature>
<dbReference type="Pfam" id="PF22493">
    <property type="entry name" value="PUF_NOP9"/>
    <property type="match status" value="1"/>
</dbReference>
<feature type="region of interest" description="Disordered" evidence="7">
    <location>
        <begin position="347"/>
        <end position="369"/>
    </location>
</feature>
<feature type="compositionally biased region" description="Basic and acidic residues" evidence="7">
    <location>
        <begin position="347"/>
        <end position="368"/>
    </location>
</feature>
<dbReference type="InterPro" id="IPR016024">
    <property type="entry name" value="ARM-type_fold"/>
</dbReference>
<dbReference type="GO" id="GO:0000480">
    <property type="term" value="P:endonucleolytic cleavage in 5'-ETS of tricistronic rRNA transcript (SSU-rRNA, 5.8S rRNA, LSU-rRNA)"/>
    <property type="evidence" value="ECO:0007669"/>
    <property type="project" value="TreeGrafter"/>
</dbReference>
<dbReference type="InterPro" id="IPR011989">
    <property type="entry name" value="ARM-like"/>
</dbReference>
<evidence type="ECO:0000256" key="1">
    <source>
        <dbReference type="ARBA" id="ARBA00004604"/>
    </source>
</evidence>
<dbReference type="PANTHER" id="PTHR13102:SF0">
    <property type="entry name" value="NUCLEOLAR PROTEIN 9"/>
    <property type="match status" value="1"/>
</dbReference>
<dbReference type="GO" id="GO:0005730">
    <property type="term" value="C:nucleolus"/>
    <property type="evidence" value="ECO:0007669"/>
    <property type="project" value="UniProtKB-SubCell"/>
</dbReference>
<dbReference type="SUPFAM" id="SSF48371">
    <property type="entry name" value="ARM repeat"/>
    <property type="match status" value="1"/>
</dbReference>
<keyword evidence="3" id="KW-0677">Repeat</keyword>
<dbReference type="Gene3D" id="1.25.10.10">
    <property type="entry name" value="Leucine-rich Repeat Variant"/>
    <property type="match status" value="2"/>
</dbReference>
<organism evidence="8 9">
    <name type="scientific">Pseudoneurospora amorphoporcata</name>
    <dbReference type="NCBI Taxonomy" id="241081"/>
    <lineage>
        <taxon>Eukaryota</taxon>
        <taxon>Fungi</taxon>
        <taxon>Dikarya</taxon>
        <taxon>Ascomycota</taxon>
        <taxon>Pezizomycotina</taxon>
        <taxon>Sordariomycetes</taxon>
        <taxon>Sordariomycetidae</taxon>
        <taxon>Sordariales</taxon>
        <taxon>Sordariaceae</taxon>
        <taxon>Pseudoneurospora</taxon>
    </lineage>
</organism>
<comment type="subcellular location">
    <subcellularLocation>
        <location evidence="1">Nucleus</location>
        <location evidence="1">Nucleolus</location>
    </subcellularLocation>
</comment>
<feature type="region of interest" description="Disordered" evidence="7">
    <location>
        <begin position="732"/>
        <end position="762"/>
    </location>
</feature>
<dbReference type="AlphaFoldDB" id="A0AAN6NYE2"/>
<comment type="caution">
    <text evidence="8">The sequence shown here is derived from an EMBL/GenBank/DDBJ whole genome shotgun (WGS) entry which is preliminary data.</text>
</comment>
<reference evidence="8" key="2">
    <citation type="submission" date="2023-06" db="EMBL/GenBank/DDBJ databases">
        <authorList>
            <consortium name="Lawrence Berkeley National Laboratory"/>
            <person name="Mondo S.J."/>
            <person name="Hensen N."/>
            <person name="Bonometti L."/>
            <person name="Westerberg I."/>
            <person name="Brannstrom I.O."/>
            <person name="Guillou S."/>
            <person name="Cros-Aarteil S."/>
            <person name="Calhoun S."/>
            <person name="Haridas S."/>
            <person name="Kuo A."/>
            <person name="Pangilinan J."/>
            <person name="Riley R."/>
            <person name="Labutti K."/>
            <person name="Andreopoulos B."/>
            <person name="Lipzen A."/>
            <person name="Chen C."/>
            <person name="Yanf M."/>
            <person name="Daum C."/>
            <person name="Ng V."/>
            <person name="Clum A."/>
            <person name="Steindorff A."/>
            <person name="Ohm R."/>
            <person name="Martin F."/>
            <person name="Silar P."/>
            <person name="Natvig D."/>
            <person name="Lalanne C."/>
            <person name="Gautier V."/>
            <person name="Ament-Velasquez S.L."/>
            <person name="Kruys A."/>
            <person name="Hutchinson M.I."/>
            <person name="Powell A.J."/>
            <person name="Barry K."/>
            <person name="Miller A.N."/>
            <person name="Grigoriev I.V."/>
            <person name="Debuchy R."/>
            <person name="Gladieux P."/>
            <person name="Thoren M.H."/>
            <person name="Johannesson H."/>
        </authorList>
    </citation>
    <scope>NUCLEOTIDE SEQUENCE</scope>
    <source>
        <strain evidence="8">CBS 626.80</strain>
    </source>
</reference>
<dbReference type="GO" id="GO:0000447">
    <property type="term" value="P:endonucleolytic cleavage in ITS1 to separate SSU-rRNA from 5.8S rRNA and LSU-rRNA from tricistronic rRNA transcript (SSU-rRNA, 5.8S rRNA, LSU-rRNA)"/>
    <property type="evidence" value="ECO:0007669"/>
    <property type="project" value="TreeGrafter"/>
</dbReference>
<evidence type="ECO:0000256" key="5">
    <source>
        <dbReference type="ARBA" id="ARBA00030932"/>
    </source>
</evidence>
<dbReference type="GO" id="GO:0030686">
    <property type="term" value="C:90S preribosome"/>
    <property type="evidence" value="ECO:0007669"/>
    <property type="project" value="TreeGrafter"/>
</dbReference>
<feature type="compositionally biased region" description="Basic and acidic residues" evidence="7">
    <location>
        <begin position="543"/>
        <end position="558"/>
    </location>
</feature>
<gene>
    <name evidence="8" type="ORF">QBC32DRAFT_339280</name>
</gene>
<dbReference type="SMART" id="SM00025">
    <property type="entry name" value="Pumilio"/>
    <property type="match status" value="5"/>
</dbReference>
<evidence type="ECO:0000256" key="3">
    <source>
        <dbReference type="ARBA" id="ARBA00022737"/>
    </source>
</evidence>
<dbReference type="PANTHER" id="PTHR13102">
    <property type="entry name" value="NUCLEOLAR PROTEIN 9"/>
    <property type="match status" value="1"/>
</dbReference>
<comment type="function">
    <text evidence="4">RNA-binding nucleolar protein required for pre-rRNA processing. Involved in production of 18S rRNA and assembly of small ribosomal subunit.</text>
</comment>
<proteinExistence type="predicted"/>
<dbReference type="EMBL" id="MU859108">
    <property type="protein sequence ID" value="KAK3953264.1"/>
    <property type="molecule type" value="Genomic_DNA"/>
</dbReference>
<dbReference type="GO" id="GO:0030688">
    <property type="term" value="C:preribosome, small subunit precursor"/>
    <property type="evidence" value="ECO:0007669"/>
    <property type="project" value="TreeGrafter"/>
</dbReference>
<dbReference type="GO" id="GO:0003723">
    <property type="term" value="F:RNA binding"/>
    <property type="evidence" value="ECO:0007669"/>
    <property type="project" value="InterPro"/>
</dbReference>
<evidence type="ECO:0000313" key="9">
    <source>
        <dbReference type="Proteomes" id="UP001303222"/>
    </source>
</evidence>